<protein>
    <submittedName>
        <fullName evidence="2">Uncharacterized protein</fullName>
    </submittedName>
</protein>
<organism evidence="2 3">
    <name type="scientific">Chaetomium globosum (strain ATCC 6205 / CBS 148.51 / DSM 1962 / NBRC 6347 / NRRL 1970)</name>
    <name type="common">Soil fungus</name>
    <dbReference type="NCBI Taxonomy" id="306901"/>
    <lineage>
        <taxon>Eukaryota</taxon>
        <taxon>Fungi</taxon>
        <taxon>Dikarya</taxon>
        <taxon>Ascomycota</taxon>
        <taxon>Pezizomycotina</taxon>
        <taxon>Sordariomycetes</taxon>
        <taxon>Sordariomycetidae</taxon>
        <taxon>Sordariales</taxon>
        <taxon>Chaetomiaceae</taxon>
        <taxon>Chaetomium</taxon>
    </lineage>
</organism>
<reference evidence="3" key="1">
    <citation type="journal article" date="2015" name="Genome Announc.">
        <title>Draft genome sequence of the cellulolytic fungus Chaetomium globosum.</title>
        <authorList>
            <person name="Cuomo C.A."/>
            <person name="Untereiner W.A."/>
            <person name="Ma L.-J."/>
            <person name="Grabherr M."/>
            <person name="Birren B.W."/>
        </authorList>
    </citation>
    <scope>NUCLEOTIDE SEQUENCE [LARGE SCALE GENOMIC DNA]</scope>
    <source>
        <strain evidence="3">ATCC 6205 / CBS 148.51 / DSM 1962 / NBRC 6347 / NRRL 1970</strain>
    </source>
</reference>
<dbReference type="AlphaFoldDB" id="Q2H8H2"/>
<dbReference type="InParanoid" id="Q2H8H2"/>
<feature type="region of interest" description="Disordered" evidence="1">
    <location>
        <begin position="47"/>
        <end position="66"/>
    </location>
</feature>
<dbReference type="GeneID" id="4389277"/>
<name>Q2H8H2_CHAGB</name>
<evidence type="ECO:0000313" key="2">
    <source>
        <dbReference type="EMBL" id="EAQ91547.1"/>
    </source>
</evidence>
<gene>
    <name evidence="2" type="ORF">CHGG_03482</name>
</gene>
<proteinExistence type="predicted"/>
<dbReference type="HOGENOM" id="CLU_1488835_0_0_1"/>
<dbReference type="eggNOG" id="ENOG502RJBY">
    <property type="taxonomic scope" value="Eukaryota"/>
</dbReference>
<evidence type="ECO:0000256" key="1">
    <source>
        <dbReference type="SAM" id="MobiDB-lite"/>
    </source>
</evidence>
<dbReference type="EMBL" id="CH408030">
    <property type="protein sequence ID" value="EAQ91547.1"/>
    <property type="molecule type" value="Genomic_DNA"/>
</dbReference>
<dbReference type="Proteomes" id="UP000001056">
    <property type="component" value="Unassembled WGS sequence"/>
</dbReference>
<accession>Q2H8H2</accession>
<dbReference type="RefSeq" id="XP_001229998.1">
    <property type="nucleotide sequence ID" value="XM_001229997.1"/>
</dbReference>
<keyword evidence="3" id="KW-1185">Reference proteome</keyword>
<sequence length="181" mass="19527">MLRVTRLAPGRRALLPHPHLPVPTAAPPATARSVTFVTGKSSTTRPVILTSMGSGMPKPNPSSSSRFFARPPSAWGPSTISTLALGSILGGSWYIWEAGRDYMVAAEADRYEPRMLGTHREGKINKDYTLVWSNQASSSQATSDDGIAVGELPDGWDIGLLWAFGNTMILSSEKLDSDWVL</sequence>
<evidence type="ECO:0000313" key="3">
    <source>
        <dbReference type="Proteomes" id="UP000001056"/>
    </source>
</evidence>
<dbReference type="OrthoDB" id="4585249at2759"/>
<dbReference type="VEuPathDB" id="FungiDB:CHGG_03482"/>